<organism evidence="2">
    <name type="scientific">bioreactor metagenome</name>
    <dbReference type="NCBI Taxonomy" id="1076179"/>
    <lineage>
        <taxon>unclassified sequences</taxon>
        <taxon>metagenomes</taxon>
        <taxon>ecological metagenomes</taxon>
    </lineage>
</organism>
<dbReference type="PANTHER" id="PTHR42895">
    <property type="entry name" value="IRON-SULFUR CLUSTER-BINDING PROTEIN-RELATED"/>
    <property type="match status" value="1"/>
</dbReference>
<comment type="caution">
    <text evidence="2">The sequence shown here is derived from an EMBL/GenBank/DDBJ whole genome shotgun (WGS) entry which is preliminary data.</text>
</comment>
<gene>
    <name evidence="2" type="ORF">SDC9_178685</name>
</gene>
<feature type="domain" description="RACo-like middle region" evidence="1">
    <location>
        <begin position="1"/>
        <end position="66"/>
    </location>
</feature>
<dbReference type="InterPro" id="IPR041414">
    <property type="entry name" value="Raco-like_middle"/>
</dbReference>
<dbReference type="Gene3D" id="3.30.420.480">
    <property type="entry name" value="Domain of unknown function (DUF4445)"/>
    <property type="match status" value="1"/>
</dbReference>
<evidence type="ECO:0000259" key="1">
    <source>
        <dbReference type="Pfam" id="PF17651"/>
    </source>
</evidence>
<proteinExistence type="predicted"/>
<name>A0A645GWE1_9ZZZZ</name>
<accession>A0A645GWE1</accession>
<dbReference type="PANTHER" id="PTHR42895:SF1">
    <property type="entry name" value="IRON-SULFUR CLUSTER PROTEIN"/>
    <property type="match status" value="1"/>
</dbReference>
<evidence type="ECO:0000313" key="2">
    <source>
        <dbReference type="EMBL" id="MPN31211.1"/>
    </source>
</evidence>
<dbReference type="InterPro" id="IPR042259">
    <property type="entry name" value="Raco-like_middle_sf"/>
</dbReference>
<reference evidence="2" key="1">
    <citation type="submission" date="2019-08" db="EMBL/GenBank/DDBJ databases">
        <authorList>
            <person name="Kucharzyk K."/>
            <person name="Murdoch R.W."/>
            <person name="Higgins S."/>
            <person name="Loffler F."/>
        </authorList>
    </citation>
    <scope>NUCLEOTIDE SEQUENCE</scope>
</reference>
<dbReference type="Pfam" id="PF17651">
    <property type="entry name" value="Raco_middle"/>
    <property type="match status" value="1"/>
</dbReference>
<dbReference type="EMBL" id="VSSQ01082664">
    <property type="protein sequence ID" value="MPN31211.1"/>
    <property type="molecule type" value="Genomic_DNA"/>
</dbReference>
<dbReference type="AlphaFoldDB" id="A0A645GWE1"/>
<protein>
    <recommendedName>
        <fullName evidence="1">RACo-like middle region domain-containing protein</fullName>
    </recommendedName>
</protein>
<dbReference type="InterPro" id="IPR052911">
    <property type="entry name" value="Corrinoid_activation_enz"/>
</dbReference>
<sequence>MMHTLIKINPESIGRAPYSPVFLSGKSINANDLGISISSFGRVYLLPGVSSYIGADIVAGVCVCNL</sequence>